<dbReference type="PRINTS" id="PR00245">
    <property type="entry name" value="OLFACTORYR"/>
</dbReference>
<feature type="transmembrane region" description="Helical" evidence="13">
    <location>
        <begin position="440"/>
        <end position="460"/>
    </location>
</feature>
<dbReference type="GO" id="GO:0005886">
    <property type="term" value="C:plasma membrane"/>
    <property type="evidence" value="ECO:0007669"/>
    <property type="project" value="UniProtKB-SubCell"/>
</dbReference>
<evidence type="ECO:0000256" key="12">
    <source>
        <dbReference type="SAM" id="MobiDB-lite"/>
    </source>
</evidence>
<gene>
    <name evidence="15" type="ORF">QTO34_003811</name>
</gene>
<evidence type="ECO:0000259" key="14">
    <source>
        <dbReference type="PROSITE" id="PS50262"/>
    </source>
</evidence>
<keyword evidence="9 13" id="KW-0472">Membrane</keyword>
<dbReference type="Proteomes" id="UP001177744">
    <property type="component" value="Unassembled WGS sequence"/>
</dbReference>
<dbReference type="GO" id="GO:0004930">
    <property type="term" value="F:G protein-coupled receptor activity"/>
    <property type="evidence" value="ECO:0007669"/>
    <property type="project" value="UniProtKB-KW"/>
</dbReference>
<feature type="transmembrane region" description="Helical" evidence="13">
    <location>
        <begin position="395"/>
        <end position="420"/>
    </location>
</feature>
<dbReference type="EMBL" id="JAULJE010000013">
    <property type="protein sequence ID" value="KAK1336011.1"/>
    <property type="molecule type" value="Genomic_DNA"/>
</dbReference>
<feature type="transmembrane region" description="Helical" evidence="13">
    <location>
        <begin position="339"/>
        <end position="362"/>
    </location>
</feature>
<dbReference type="InterPro" id="IPR017452">
    <property type="entry name" value="GPCR_Rhodpsn_7TM"/>
</dbReference>
<dbReference type="PANTHER" id="PTHR26450:SF24">
    <property type="entry name" value="OLFACTORY RECEPTOR FAMILY 52 SUBFAMILY AC MEMBER 1"/>
    <property type="match status" value="1"/>
</dbReference>
<dbReference type="SUPFAM" id="SSF81321">
    <property type="entry name" value="Family A G protein-coupled receptor-like"/>
    <property type="match status" value="1"/>
</dbReference>
<dbReference type="PANTHER" id="PTHR26450">
    <property type="entry name" value="OLFACTORY RECEPTOR 56B1-RELATED"/>
    <property type="match status" value="1"/>
</dbReference>
<dbReference type="PRINTS" id="PR00237">
    <property type="entry name" value="GPCRRHODOPSN"/>
</dbReference>
<dbReference type="PROSITE" id="PS50262">
    <property type="entry name" value="G_PROTEIN_RECEP_F1_2"/>
    <property type="match status" value="1"/>
</dbReference>
<dbReference type="AlphaFoldDB" id="A0AA40HRB2"/>
<keyword evidence="6" id="KW-0552">Olfaction</keyword>
<feature type="region of interest" description="Disordered" evidence="12">
    <location>
        <begin position="695"/>
        <end position="737"/>
    </location>
</feature>
<comment type="caution">
    <text evidence="15">The sequence shown here is derived from an EMBL/GenBank/DDBJ whole genome shotgun (WGS) entry which is preliminary data.</text>
</comment>
<dbReference type="GO" id="GO:0004984">
    <property type="term" value="F:olfactory receptor activity"/>
    <property type="evidence" value="ECO:0007669"/>
    <property type="project" value="InterPro"/>
</dbReference>
<feature type="domain" description="G-protein coupled receptors family 1 profile" evidence="14">
    <location>
        <begin position="240"/>
        <end position="459"/>
    </location>
</feature>
<evidence type="ECO:0000256" key="5">
    <source>
        <dbReference type="ARBA" id="ARBA00022692"/>
    </source>
</evidence>
<evidence type="ECO:0000256" key="4">
    <source>
        <dbReference type="ARBA" id="ARBA00022606"/>
    </source>
</evidence>
<evidence type="ECO:0000313" key="15">
    <source>
        <dbReference type="EMBL" id="KAK1336011.1"/>
    </source>
</evidence>
<evidence type="ECO:0000256" key="6">
    <source>
        <dbReference type="ARBA" id="ARBA00022725"/>
    </source>
</evidence>
<evidence type="ECO:0000256" key="3">
    <source>
        <dbReference type="ARBA" id="ARBA00022475"/>
    </source>
</evidence>
<keyword evidence="10" id="KW-0675">Receptor</keyword>
<dbReference type="InterPro" id="IPR000276">
    <property type="entry name" value="GPCR_Rhodpsn"/>
</dbReference>
<dbReference type="Pfam" id="PF13853">
    <property type="entry name" value="7tm_4"/>
    <property type="match status" value="1"/>
</dbReference>
<dbReference type="InterPro" id="IPR000725">
    <property type="entry name" value="Olfact_rcpt"/>
</dbReference>
<keyword evidence="11" id="KW-0807">Transducer</keyword>
<protein>
    <recommendedName>
        <fullName evidence="14">G-protein coupled receptors family 1 profile domain-containing protein</fullName>
    </recommendedName>
</protein>
<feature type="transmembrane region" description="Helical" evidence="13">
    <location>
        <begin position="298"/>
        <end position="319"/>
    </location>
</feature>
<feature type="region of interest" description="Disordered" evidence="12">
    <location>
        <begin position="600"/>
        <end position="666"/>
    </location>
</feature>
<feature type="compositionally biased region" description="Polar residues" evidence="12">
    <location>
        <begin position="28"/>
        <end position="38"/>
    </location>
</feature>
<feature type="transmembrane region" description="Helical" evidence="13">
    <location>
        <begin position="259"/>
        <end position="286"/>
    </location>
</feature>
<name>A0AA40HRB2_CNENI</name>
<keyword evidence="4" id="KW-0716">Sensory transduction</keyword>
<comment type="function">
    <text evidence="1">Putative odorant or sperm cell receptor.</text>
</comment>
<dbReference type="InterPro" id="IPR050402">
    <property type="entry name" value="OR51/52/56-like"/>
</dbReference>
<keyword evidence="8" id="KW-0297">G-protein coupled receptor</keyword>
<feature type="region of interest" description="Disordered" evidence="12">
    <location>
        <begin position="28"/>
        <end position="61"/>
    </location>
</feature>
<evidence type="ECO:0000256" key="11">
    <source>
        <dbReference type="ARBA" id="ARBA00023224"/>
    </source>
</evidence>
<keyword evidence="3" id="KW-1003">Cell membrane</keyword>
<accession>A0AA40HRB2</accession>
<evidence type="ECO:0000313" key="16">
    <source>
        <dbReference type="Proteomes" id="UP001177744"/>
    </source>
</evidence>
<evidence type="ECO:0000256" key="13">
    <source>
        <dbReference type="SAM" id="Phobius"/>
    </source>
</evidence>
<dbReference type="FunFam" id="1.20.1070.10:FF:000013">
    <property type="entry name" value="Olfactory receptor"/>
    <property type="match status" value="1"/>
</dbReference>
<evidence type="ECO:0000256" key="9">
    <source>
        <dbReference type="ARBA" id="ARBA00023136"/>
    </source>
</evidence>
<evidence type="ECO:0000256" key="1">
    <source>
        <dbReference type="ARBA" id="ARBA00003929"/>
    </source>
</evidence>
<keyword evidence="7 13" id="KW-1133">Transmembrane helix</keyword>
<comment type="subcellular location">
    <subcellularLocation>
        <location evidence="2">Cell membrane</location>
        <topology evidence="2">Multi-pass membrane protein</topology>
    </subcellularLocation>
</comment>
<proteinExistence type="predicted"/>
<feature type="compositionally biased region" description="Low complexity" evidence="12">
    <location>
        <begin position="647"/>
        <end position="656"/>
    </location>
</feature>
<feature type="transmembrane region" description="Helical" evidence="13">
    <location>
        <begin position="224"/>
        <end position="247"/>
    </location>
</feature>
<dbReference type="Gene3D" id="1.20.1070.10">
    <property type="entry name" value="Rhodopsin 7-helix transmembrane proteins"/>
    <property type="match status" value="1"/>
</dbReference>
<evidence type="ECO:0000256" key="2">
    <source>
        <dbReference type="ARBA" id="ARBA00004651"/>
    </source>
</evidence>
<evidence type="ECO:0000256" key="8">
    <source>
        <dbReference type="ARBA" id="ARBA00023040"/>
    </source>
</evidence>
<evidence type="ECO:0000256" key="10">
    <source>
        <dbReference type="ARBA" id="ARBA00023170"/>
    </source>
</evidence>
<keyword evidence="16" id="KW-1185">Reference proteome</keyword>
<keyword evidence="5 13" id="KW-0812">Transmembrane</keyword>
<reference evidence="15" key="1">
    <citation type="submission" date="2023-06" db="EMBL/GenBank/DDBJ databases">
        <title>Reference genome for the Northern bat (Eptesicus nilssonii), a most northern bat species.</title>
        <authorList>
            <person name="Laine V.N."/>
            <person name="Pulliainen A.T."/>
            <person name="Lilley T.M."/>
        </authorList>
    </citation>
    <scope>NUCLEOTIDE SEQUENCE</scope>
    <source>
        <strain evidence="15">BLF_Eptnil</strain>
        <tissue evidence="15">Kidney</tissue>
    </source>
</reference>
<feature type="region of interest" description="Disordered" evidence="12">
    <location>
        <begin position="548"/>
        <end position="577"/>
    </location>
</feature>
<evidence type="ECO:0000256" key="7">
    <source>
        <dbReference type="ARBA" id="ARBA00022989"/>
    </source>
</evidence>
<sequence>MVWSLRPHQPPRNPRLLRACRRHQLRLSTQGSQVSTAAPSAAIERRRGREVPPPAPLNSRVAPSAAVDHQKWGSWCLSALAPGTQLHRKKRKCAASVPPLEDPAGRGREEQVVIGQKNVNMEWNMVAKAMSSPPCGWIPSRSYGLRCGNRAILKGKVDLIGSLKIHNCSKHRTAGSPRTPVPIWRKHMNSKELFTPTQKGQISLGISYLTFTLMGIPGLESQHLWLALPFSSMFLAILLGNGAILFLVATESTLHTPMYLLLTLLMVADLISTLALMPKLLCLFWFNDHDITSNACFTQMFFIHGASVVRSALLVAMAFDRFVAVCDPLHYNTILSHTLVVRLGLIALVKGVIIVFPMPLLLQRLTFCHVIIPHTYCDHMAVVKMACDHTRPNRIYGLFVILLVVGLDLLLIGFSYGLILQAVVRLKSRSAIFKALNTCSAHFFVIIVTYCQFVIASVLCKADAKMEFNRPNQKMQSTLGMVVVDMPRSVRANMQRSRNMGLCRERSVEMVKRMVQFPRMADYGESALVLMGNKYVYKKELSASSSFPLATRRSERLPPARSATPRGTPISDREVLRSGGWPEENCCWWKTGASSHAISHPEFHHQRLPQRGRLSRQEERGSGTCESPPPPPRSYRQSVGHPESRPRASSRPNRSPLVPKARKASPEAFPALGSTARQRPCEGFLVGVACGCSEAGFDGGPDAAPSTQQGLTEDLNLRPPPSTGPADLKLHPLPGGA</sequence>
<organism evidence="15 16">
    <name type="scientific">Cnephaeus nilssonii</name>
    <name type="common">Northern bat</name>
    <name type="synonym">Eptesicus nilssonii</name>
    <dbReference type="NCBI Taxonomy" id="3371016"/>
    <lineage>
        <taxon>Eukaryota</taxon>
        <taxon>Metazoa</taxon>
        <taxon>Chordata</taxon>
        <taxon>Craniata</taxon>
        <taxon>Vertebrata</taxon>
        <taxon>Euteleostomi</taxon>
        <taxon>Mammalia</taxon>
        <taxon>Eutheria</taxon>
        <taxon>Laurasiatheria</taxon>
        <taxon>Chiroptera</taxon>
        <taxon>Yangochiroptera</taxon>
        <taxon>Vespertilionidae</taxon>
        <taxon>Cnephaeus</taxon>
    </lineage>
</organism>